<dbReference type="InterPro" id="IPR036837">
    <property type="entry name" value="Cation_efflux_CTD_sf"/>
</dbReference>
<dbReference type="Pfam" id="PF16916">
    <property type="entry name" value="ZT_dimer"/>
    <property type="match status" value="1"/>
</dbReference>
<keyword evidence="4 7" id="KW-0812">Transmembrane</keyword>
<keyword evidence="5 7" id="KW-1133">Transmembrane helix</keyword>
<feature type="domain" description="Cation efflux protein transmembrane" evidence="8">
    <location>
        <begin position="16"/>
        <end position="211"/>
    </location>
</feature>
<dbReference type="KEGG" id="alq:C7Y71_002175"/>
<sequence>MEERAKNIQHITLWGAVCNIMLTIVKFVAGILGSSSAMIADAVHSASDLISDIVVIVFARISNKGMDKSHDYGHGKFETLAAFFVSLILLLVGVDMLQSSCRQIIDSIKGRPSAAPEMIALWAAIVSILTKEVLYQWTVRIGRKFSSPVVIANAWHHRTDALSSVASLLGIGGAIILGGQWTILDPIAGGIISVVIIVVAIKMSIPTLSELTEASLPEETEQKMLDIARSVKGVRGVHELKSRHSGRYIIVDFHIVVDPNTTIYDAHETTVVIEQKLREEFGEETQINIHIEPSDDSL</sequence>
<evidence type="ECO:0000256" key="7">
    <source>
        <dbReference type="SAM" id="Phobius"/>
    </source>
</evidence>
<keyword evidence="3" id="KW-0813">Transport</keyword>
<feature type="transmembrane region" description="Helical" evidence="7">
    <location>
        <begin position="12"/>
        <end position="32"/>
    </location>
</feature>
<dbReference type="RefSeq" id="WP_111898885.1">
    <property type="nucleotide sequence ID" value="NZ_CP033459.1"/>
</dbReference>
<dbReference type="InterPro" id="IPR050291">
    <property type="entry name" value="CDF_Transporter"/>
</dbReference>
<dbReference type="Pfam" id="PF01545">
    <property type="entry name" value="Cation_efflux"/>
    <property type="match status" value="1"/>
</dbReference>
<reference evidence="10 11" key="1">
    <citation type="submission" date="2018-11" db="EMBL/GenBank/DDBJ databases">
        <authorList>
            <person name="Na S.W."/>
            <person name="Baik M."/>
        </authorList>
    </citation>
    <scope>NUCLEOTIDE SEQUENCE [LARGE SCALE GENOMIC DNA]</scope>
    <source>
        <strain evidence="10 11">E39</strain>
    </source>
</reference>
<evidence type="ECO:0000313" key="11">
    <source>
        <dbReference type="Proteomes" id="UP000249375"/>
    </source>
</evidence>
<dbReference type="OrthoDB" id="9806522at2"/>
<keyword evidence="6 7" id="KW-0472">Membrane</keyword>
<evidence type="ECO:0000256" key="4">
    <source>
        <dbReference type="ARBA" id="ARBA00022692"/>
    </source>
</evidence>
<protein>
    <submittedName>
        <fullName evidence="10">Cation transporter</fullName>
    </submittedName>
</protein>
<dbReference type="Gene3D" id="3.30.70.1350">
    <property type="entry name" value="Cation efflux protein, cytoplasmic domain"/>
    <property type="match status" value="1"/>
</dbReference>
<evidence type="ECO:0000256" key="3">
    <source>
        <dbReference type="ARBA" id="ARBA00022448"/>
    </source>
</evidence>
<dbReference type="SUPFAM" id="SSF161111">
    <property type="entry name" value="Cation efflux protein transmembrane domain-like"/>
    <property type="match status" value="1"/>
</dbReference>
<dbReference type="GO" id="GO:0008324">
    <property type="term" value="F:monoatomic cation transmembrane transporter activity"/>
    <property type="evidence" value="ECO:0007669"/>
    <property type="project" value="InterPro"/>
</dbReference>
<evidence type="ECO:0000256" key="2">
    <source>
        <dbReference type="ARBA" id="ARBA00008114"/>
    </source>
</evidence>
<dbReference type="Gene3D" id="1.20.1510.10">
    <property type="entry name" value="Cation efflux protein transmembrane domain"/>
    <property type="match status" value="1"/>
</dbReference>
<comment type="subcellular location">
    <subcellularLocation>
        <location evidence="1">Membrane</location>
        <topology evidence="1">Multi-pass membrane protein</topology>
    </subcellularLocation>
</comment>
<dbReference type="AlphaFoldDB" id="A0A5P8E4T1"/>
<dbReference type="GO" id="GO:0016020">
    <property type="term" value="C:membrane"/>
    <property type="evidence" value="ECO:0007669"/>
    <property type="project" value="UniProtKB-SubCell"/>
</dbReference>
<gene>
    <name evidence="10" type="ORF">C7Y71_002175</name>
</gene>
<feature type="transmembrane region" description="Helical" evidence="7">
    <location>
        <begin position="160"/>
        <end position="181"/>
    </location>
</feature>
<evidence type="ECO:0000259" key="8">
    <source>
        <dbReference type="Pfam" id="PF01545"/>
    </source>
</evidence>
<dbReference type="PANTHER" id="PTHR43840">
    <property type="entry name" value="MITOCHONDRIAL METAL TRANSPORTER 1-RELATED"/>
    <property type="match status" value="1"/>
</dbReference>
<keyword evidence="11" id="KW-1185">Reference proteome</keyword>
<dbReference type="PANTHER" id="PTHR43840:SF15">
    <property type="entry name" value="MITOCHONDRIAL METAL TRANSPORTER 1-RELATED"/>
    <property type="match status" value="1"/>
</dbReference>
<dbReference type="InterPro" id="IPR058533">
    <property type="entry name" value="Cation_efflux_TM"/>
</dbReference>
<name>A0A5P8E4T1_9BACT</name>
<dbReference type="FunFam" id="1.20.1510.10:FF:000006">
    <property type="entry name" value="Divalent cation efflux transporter"/>
    <property type="match status" value="1"/>
</dbReference>
<accession>A0A5P8E4T1</accession>
<dbReference type="EMBL" id="CP033459">
    <property type="protein sequence ID" value="QFQ11926.1"/>
    <property type="molecule type" value="Genomic_DNA"/>
</dbReference>
<evidence type="ECO:0000256" key="1">
    <source>
        <dbReference type="ARBA" id="ARBA00004141"/>
    </source>
</evidence>
<dbReference type="Proteomes" id="UP000249375">
    <property type="component" value="Chromosome"/>
</dbReference>
<feature type="domain" description="Cation efflux protein cytoplasmic" evidence="9">
    <location>
        <begin position="216"/>
        <end position="293"/>
    </location>
</feature>
<dbReference type="InterPro" id="IPR002524">
    <property type="entry name" value="Cation_efflux"/>
</dbReference>
<evidence type="ECO:0000256" key="6">
    <source>
        <dbReference type="ARBA" id="ARBA00023136"/>
    </source>
</evidence>
<feature type="transmembrane region" description="Helical" evidence="7">
    <location>
        <begin position="187"/>
        <end position="205"/>
    </location>
</feature>
<dbReference type="SUPFAM" id="SSF160240">
    <property type="entry name" value="Cation efflux protein cytoplasmic domain-like"/>
    <property type="match status" value="1"/>
</dbReference>
<feature type="transmembrane region" description="Helical" evidence="7">
    <location>
        <begin position="80"/>
        <end position="99"/>
    </location>
</feature>
<proteinExistence type="inferred from homology"/>
<dbReference type="InterPro" id="IPR027469">
    <property type="entry name" value="Cation_efflux_TMD_sf"/>
</dbReference>
<dbReference type="NCBIfam" id="TIGR01297">
    <property type="entry name" value="CDF"/>
    <property type="match status" value="1"/>
</dbReference>
<evidence type="ECO:0000256" key="5">
    <source>
        <dbReference type="ARBA" id="ARBA00022989"/>
    </source>
</evidence>
<evidence type="ECO:0000313" key="10">
    <source>
        <dbReference type="EMBL" id="QFQ11926.1"/>
    </source>
</evidence>
<organism evidence="10 11">
    <name type="scientific">Pseudoprevotella muciniphila</name>
    <dbReference type="NCBI Taxonomy" id="2133944"/>
    <lineage>
        <taxon>Bacteria</taxon>
        <taxon>Pseudomonadati</taxon>
        <taxon>Bacteroidota</taxon>
        <taxon>Bacteroidia</taxon>
        <taxon>Bacteroidales</taxon>
        <taxon>Prevotellaceae</taxon>
        <taxon>Pseudoprevotella</taxon>
    </lineage>
</organism>
<comment type="similarity">
    <text evidence="2">Belongs to the cation diffusion facilitator (CDF) transporter (TC 2.A.4) family.</text>
</comment>
<evidence type="ECO:0000259" key="9">
    <source>
        <dbReference type="Pfam" id="PF16916"/>
    </source>
</evidence>
<dbReference type="InterPro" id="IPR027470">
    <property type="entry name" value="Cation_efflux_CTD"/>
</dbReference>